<evidence type="ECO:0000256" key="10">
    <source>
        <dbReference type="ARBA" id="ARBA00023157"/>
    </source>
</evidence>
<sequence>MFSIILVLLTGFLTPAIAKLHVHDSTFVPDKILRITAENITHGCLSRYSVLVNGTAPGPELRFEEGQTRWIRVYNDMEDMNLTMHWHGLSIAGYPFSDGTPQASQWPIPPKYYFDYELHFQPGQAGTYFYHSHINFQAVSCSGPLIIEERTKPPYDYDEERMVYLSDVFNLTDGQIFDGLTANPFVWSGETNGVLINGKGVANTVLNGSCDLAAIAVQPGKTYRFRFIGATALSLVSLAFEGHNLSIIEADGGYTKPLHTSFMQIGPGQRFSALLTTKTCEELQDKLRYWIQLETRERPALYRGYGVLAYSDECGIQAPSTQAPSTPPLTLPNTSLGWLDYELQPLSPNLFPTLKEVTRRVTITVQQIVNGSITWTENGLSWTEAFPRMPYLVAMYEHDKNALPNYADAVANGGMDNRTRAFPAKLGEVLEIVIQNSGATNGGLDVHPFHAHGAHIWDIGSGNGSYDVQANEERLKSTNPVRRDTTMLYRYETTTTPGKDSGWRAWRLRVTEAGVWMIHCHTLQHMIMGMQTVWVFGDPSDILKLPRPRVEGYLTYGGGERPFPCAYGNATYDPKMIHWDEEL</sequence>
<keyword evidence="17" id="KW-1185">Reference proteome</keyword>
<comment type="similarity">
    <text evidence="4">Belongs to the multicopper oxidase family.</text>
</comment>
<dbReference type="PROSITE" id="PS00080">
    <property type="entry name" value="MULTICOPPER_OXIDASE2"/>
    <property type="match status" value="1"/>
</dbReference>
<dbReference type="GO" id="GO:0005576">
    <property type="term" value="C:extracellular region"/>
    <property type="evidence" value="ECO:0007669"/>
    <property type="project" value="UniProtKB-SubCell"/>
</dbReference>
<dbReference type="Pfam" id="PF07732">
    <property type="entry name" value="Cu-oxidase_3"/>
    <property type="match status" value="1"/>
</dbReference>
<organism evidence="16 17">
    <name type="scientific">Piloderma croceum (strain F 1598)</name>
    <dbReference type="NCBI Taxonomy" id="765440"/>
    <lineage>
        <taxon>Eukaryota</taxon>
        <taxon>Fungi</taxon>
        <taxon>Dikarya</taxon>
        <taxon>Basidiomycota</taxon>
        <taxon>Agaricomycotina</taxon>
        <taxon>Agaricomycetes</taxon>
        <taxon>Agaricomycetidae</taxon>
        <taxon>Atheliales</taxon>
        <taxon>Atheliaceae</taxon>
        <taxon>Piloderma</taxon>
    </lineage>
</organism>
<name>A0A0C3F8R0_PILCF</name>
<comment type="subcellular location">
    <subcellularLocation>
        <location evidence="3">Secreted</location>
    </subcellularLocation>
</comment>
<dbReference type="AlphaFoldDB" id="A0A0C3F8R0"/>
<keyword evidence="10" id="KW-1015">Disulfide bond</keyword>
<dbReference type="InterPro" id="IPR045087">
    <property type="entry name" value="Cu-oxidase_fam"/>
</dbReference>
<evidence type="ECO:0000313" key="17">
    <source>
        <dbReference type="Proteomes" id="UP000054166"/>
    </source>
</evidence>
<dbReference type="Pfam" id="PF00394">
    <property type="entry name" value="Cu-oxidase"/>
    <property type="match status" value="1"/>
</dbReference>
<dbReference type="PANTHER" id="PTHR11709:SF394">
    <property type="entry name" value="FI03373P-RELATED"/>
    <property type="match status" value="1"/>
</dbReference>
<keyword evidence="6" id="KW-0964">Secreted</keyword>
<dbReference type="InterPro" id="IPR002355">
    <property type="entry name" value="Cu_oxidase_Cu_BS"/>
</dbReference>
<dbReference type="Proteomes" id="UP000054166">
    <property type="component" value="Unassembled WGS sequence"/>
</dbReference>
<dbReference type="InParanoid" id="A0A0C3F8R0"/>
<dbReference type="GO" id="GO:0052716">
    <property type="term" value="F:hydroquinone:oxygen oxidoreductase activity"/>
    <property type="evidence" value="ECO:0007669"/>
    <property type="project" value="UniProtKB-EC"/>
</dbReference>
<evidence type="ECO:0000256" key="11">
    <source>
        <dbReference type="ARBA" id="ARBA00023180"/>
    </source>
</evidence>
<evidence type="ECO:0000256" key="12">
    <source>
        <dbReference type="SAM" id="SignalP"/>
    </source>
</evidence>
<feature type="domain" description="Plastocyanin-like" evidence="13">
    <location>
        <begin position="163"/>
        <end position="311"/>
    </location>
</feature>
<feature type="chain" id="PRO_5002177252" description="laccase" evidence="12">
    <location>
        <begin position="19"/>
        <end position="583"/>
    </location>
</feature>
<dbReference type="PROSITE" id="PS00079">
    <property type="entry name" value="MULTICOPPER_OXIDASE1"/>
    <property type="match status" value="1"/>
</dbReference>
<dbReference type="CDD" id="cd13873">
    <property type="entry name" value="CuRO_2_AAO_like_2"/>
    <property type="match status" value="1"/>
</dbReference>
<dbReference type="Pfam" id="PF07731">
    <property type="entry name" value="Cu-oxidase_2"/>
    <property type="match status" value="1"/>
</dbReference>
<dbReference type="HOGENOM" id="CLU_006504_8_3_1"/>
<keyword evidence="9" id="KW-0186">Copper</keyword>
<dbReference type="GO" id="GO:0005507">
    <property type="term" value="F:copper ion binding"/>
    <property type="evidence" value="ECO:0007669"/>
    <property type="project" value="InterPro"/>
</dbReference>
<evidence type="ECO:0000256" key="1">
    <source>
        <dbReference type="ARBA" id="ARBA00000349"/>
    </source>
</evidence>
<comment type="cofactor">
    <cofactor evidence="2">
        <name>Cu cation</name>
        <dbReference type="ChEBI" id="CHEBI:23378"/>
    </cofactor>
</comment>
<evidence type="ECO:0000256" key="2">
    <source>
        <dbReference type="ARBA" id="ARBA00001935"/>
    </source>
</evidence>
<keyword evidence="11" id="KW-0325">Glycoprotein</keyword>
<dbReference type="InterPro" id="IPR011706">
    <property type="entry name" value="Cu-oxidase_C"/>
</dbReference>
<accession>A0A0C3F8R0</accession>
<evidence type="ECO:0000256" key="6">
    <source>
        <dbReference type="ARBA" id="ARBA00022525"/>
    </source>
</evidence>
<dbReference type="InterPro" id="IPR001117">
    <property type="entry name" value="Cu-oxidase_2nd"/>
</dbReference>
<evidence type="ECO:0000259" key="15">
    <source>
        <dbReference type="Pfam" id="PF07732"/>
    </source>
</evidence>
<dbReference type="InterPro" id="IPR033138">
    <property type="entry name" value="Cu_oxidase_CS"/>
</dbReference>
<feature type="domain" description="Plastocyanin-like" evidence="15">
    <location>
        <begin position="36"/>
        <end position="151"/>
    </location>
</feature>
<dbReference type="SUPFAM" id="SSF49503">
    <property type="entry name" value="Cupredoxins"/>
    <property type="match status" value="3"/>
</dbReference>
<evidence type="ECO:0000259" key="13">
    <source>
        <dbReference type="Pfam" id="PF00394"/>
    </source>
</evidence>
<evidence type="ECO:0000256" key="5">
    <source>
        <dbReference type="ARBA" id="ARBA00012297"/>
    </source>
</evidence>
<proteinExistence type="inferred from homology"/>
<dbReference type="STRING" id="765440.A0A0C3F8R0"/>
<keyword evidence="7" id="KW-0479">Metal-binding</keyword>
<evidence type="ECO:0000256" key="8">
    <source>
        <dbReference type="ARBA" id="ARBA00023002"/>
    </source>
</evidence>
<evidence type="ECO:0000256" key="4">
    <source>
        <dbReference type="ARBA" id="ARBA00010609"/>
    </source>
</evidence>
<dbReference type="EC" id="1.10.3.2" evidence="5"/>
<dbReference type="InterPro" id="IPR017762">
    <property type="entry name" value="Multicopper_oxidase_fun"/>
</dbReference>
<dbReference type="EMBL" id="KN833036">
    <property type="protein sequence ID" value="KIM76294.1"/>
    <property type="molecule type" value="Genomic_DNA"/>
</dbReference>
<dbReference type="InterPro" id="IPR035666">
    <property type="entry name" value="MCO_CuRO_3"/>
</dbReference>
<dbReference type="CDD" id="cd13895">
    <property type="entry name" value="CuRO_3_AAO_like_2"/>
    <property type="match status" value="1"/>
</dbReference>
<reference evidence="17" key="2">
    <citation type="submission" date="2015-01" db="EMBL/GenBank/DDBJ databases">
        <title>Evolutionary Origins and Diversification of the Mycorrhizal Mutualists.</title>
        <authorList>
            <consortium name="DOE Joint Genome Institute"/>
            <consortium name="Mycorrhizal Genomics Consortium"/>
            <person name="Kohler A."/>
            <person name="Kuo A."/>
            <person name="Nagy L.G."/>
            <person name="Floudas D."/>
            <person name="Copeland A."/>
            <person name="Barry K.W."/>
            <person name="Cichocki N."/>
            <person name="Veneault-Fourrey C."/>
            <person name="LaButti K."/>
            <person name="Lindquist E.A."/>
            <person name="Lipzen A."/>
            <person name="Lundell T."/>
            <person name="Morin E."/>
            <person name="Murat C."/>
            <person name="Riley R."/>
            <person name="Ohm R."/>
            <person name="Sun H."/>
            <person name="Tunlid A."/>
            <person name="Henrissat B."/>
            <person name="Grigoriev I.V."/>
            <person name="Hibbett D.S."/>
            <person name="Martin F."/>
        </authorList>
    </citation>
    <scope>NUCLEOTIDE SEQUENCE [LARGE SCALE GENOMIC DNA]</scope>
    <source>
        <strain evidence="17">F 1598</strain>
    </source>
</reference>
<comment type="catalytic activity">
    <reaction evidence="1">
        <text>4 hydroquinone + O2 = 4 benzosemiquinone + 2 H2O</text>
        <dbReference type="Rhea" id="RHEA:11276"/>
        <dbReference type="ChEBI" id="CHEBI:15377"/>
        <dbReference type="ChEBI" id="CHEBI:15379"/>
        <dbReference type="ChEBI" id="CHEBI:17594"/>
        <dbReference type="ChEBI" id="CHEBI:17977"/>
        <dbReference type="EC" id="1.10.3.2"/>
    </reaction>
</comment>
<dbReference type="InterPro" id="IPR011707">
    <property type="entry name" value="Cu-oxidase-like_N"/>
</dbReference>
<dbReference type="OrthoDB" id="2121828at2759"/>
<evidence type="ECO:0000256" key="7">
    <source>
        <dbReference type="ARBA" id="ARBA00022723"/>
    </source>
</evidence>
<gene>
    <name evidence="16" type="ORF">PILCRDRAFT_98768</name>
</gene>
<dbReference type="NCBIfam" id="TIGR03390">
    <property type="entry name" value="ascorbOXfungal"/>
    <property type="match status" value="1"/>
</dbReference>
<reference evidence="16 17" key="1">
    <citation type="submission" date="2014-04" db="EMBL/GenBank/DDBJ databases">
        <authorList>
            <consortium name="DOE Joint Genome Institute"/>
            <person name="Kuo A."/>
            <person name="Tarkka M."/>
            <person name="Buscot F."/>
            <person name="Kohler A."/>
            <person name="Nagy L.G."/>
            <person name="Floudas D."/>
            <person name="Copeland A."/>
            <person name="Barry K.W."/>
            <person name="Cichocki N."/>
            <person name="Veneault-Fourrey C."/>
            <person name="LaButti K."/>
            <person name="Lindquist E.A."/>
            <person name="Lipzen A."/>
            <person name="Lundell T."/>
            <person name="Morin E."/>
            <person name="Murat C."/>
            <person name="Sun H."/>
            <person name="Tunlid A."/>
            <person name="Henrissat B."/>
            <person name="Grigoriev I.V."/>
            <person name="Hibbett D.S."/>
            <person name="Martin F."/>
            <person name="Nordberg H.P."/>
            <person name="Cantor M.N."/>
            <person name="Hua S.X."/>
        </authorList>
    </citation>
    <scope>NUCLEOTIDE SEQUENCE [LARGE SCALE GENOMIC DNA]</scope>
    <source>
        <strain evidence="16 17">F 1598</strain>
    </source>
</reference>
<evidence type="ECO:0000259" key="14">
    <source>
        <dbReference type="Pfam" id="PF07731"/>
    </source>
</evidence>
<keyword evidence="12" id="KW-0732">Signal</keyword>
<evidence type="ECO:0000256" key="3">
    <source>
        <dbReference type="ARBA" id="ARBA00004613"/>
    </source>
</evidence>
<feature type="signal peptide" evidence="12">
    <location>
        <begin position="1"/>
        <end position="18"/>
    </location>
</feature>
<protein>
    <recommendedName>
        <fullName evidence="5">laccase</fullName>
        <ecNumber evidence="5">1.10.3.2</ecNumber>
    </recommendedName>
</protein>
<keyword evidence="8" id="KW-0560">Oxidoreductase</keyword>
<dbReference type="PANTHER" id="PTHR11709">
    <property type="entry name" value="MULTI-COPPER OXIDASE"/>
    <property type="match status" value="1"/>
</dbReference>
<dbReference type="Gene3D" id="2.60.40.420">
    <property type="entry name" value="Cupredoxins - blue copper proteins"/>
    <property type="match status" value="3"/>
</dbReference>
<feature type="domain" description="Plastocyanin-like" evidence="14">
    <location>
        <begin position="409"/>
        <end position="535"/>
    </location>
</feature>
<evidence type="ECO:0000256" key="9">
    <source>
        <dbReference type="ARBA" id="ARBA00023008"/>
    </source>
</evidence>
<evidence type="ECO:0000313" key="16">
    <source>
        <dbReference type="EMBL" id="KIM76294.1"/>
    </source>
</evidence>
<dbReference type="InterPro" id="IPR008972">
    <property type="entry name" value="Cupredoxin"/>
</dbReference>